<keyword evidence="2" id="KW-0378">Hydrolase</keyword>
<evidence type="ECO:0000256" key="1">
    <source>
        <dbReference type="SAM" id="MobiDB-lite"/>
    </source>
</evidence>
<feature type="compositionally biased region" description="Polar residues" evidence="1">
    <location>
        <begin position="243"/>
        <end position="258"/>
    </location>
</feature>
<dbReference type="Proteomes" id="UP000572817">
    <property type="component" value="Unassembled WGS sequence"/>
</dbReference>
<comment type="caution">
    <text evidence="2">The sequence shown here is derived from an EMBL/GenBank/DDBJ whole genome shotgun (WGS) entry which is preliminary data.</text>
</comment>
<accession>A0A8H4NAE5</accession>
<dbReference type="EMBL" id="WWBZ02000008">
    <property type="protein sequence ID" value="KAF4311771.1"/>
    <property type="molecule type" value="Genomic_DNA"/>
</dbReference>
<reference evidence="2" key="1">
    <citation type="submission" date="2020-04" db="EMBL/GenBank/DDBJ databases">
        <title>Genome Assembly and Annotation of Botryosphaeria dothidea sdau 11-99, a Latent Pathogen of Apple Fruit Ring Rot in China.</title>
        <authorList>
            <person name="Yu C."/>
            <person name="Diao Y."/>
            <person name="Lu Q."/>
            <person name="Zhao J."/>
            <person name="Cui S."/>
            <person name="Peng C."/>
            <person name="He B."/>
            <person name="Liu H."/>
        </authorList>
    </citation>
    <scope>NUCLEOTIDE SEQUENCE [LARGE SCALE GENOMIC DNA]</scope>
    <source>
        <strain evidence="2">Sdau11-99</strain>
    </source>
</reference>
<dbReference type="GO" id="GO:0016787">
    <property type="term" value="F:hydrolase activity"/>
    <property type="evidence" value="ECO:0007669"/>
    <property type="project" value="UniProtKB-KW"/>
</dbReference>
<organism evidence="2 3">
    <name type="scientific">Botryosphaeria dothidea</name>
    <dbReference type="NCBI Taxonomy" id="55169"/>
    <lineage>
        <taxon>Eukaryota</taxon>
        <taxon>Fungi</taxon>
        <taxon>Dikarya</taxon>
        <taxon>Ascomycota</taxon>
        <taxon>Pezizomycotina</taxon>
        <taxon>Dothideomycetes</taxon>
        <taxon>Dothideomycetes incertae sedis</taxon>
        <taxon>Botryosphaeriales</taxon>
        <taxon>Botryosphaeriaceae</taxon>
        <taxon>Botryosphaeria</taxon>
    </lineage>
</organism>
<dbReference type="OrthoDB" id="5352262at2759"/>
<evidence type="ECO:0000313" key="3">
    <source>
        <dbReference type="Proteomes" id="UP000572817"/>
    </source>
</evidence>
<feature type="compositionally biased region" description="Basic and acidic residues" evidence="1">
    <location>
        <begin position="352"/>
        <end position="362"/>
    </location>
</feature>
<feature type="compositionally biased region" description="Polar residues" evidence="1">
    <location>
        <begin position="1"/>
        <end position="11"/>
    </location>
</feature>
<gene>
    <name evidence="2" type="ORF">GTA08_BOTSDO12568</name>
</gene>
<proteinExistence type="predicted"/>
<evidence type="ECO:0000313" key="2">
    <source>
        <dbReference type="EMBL" id="KAF4311771.1"/>
    </source>
</evidence>
<protein>
    <submittedName>
        <fullName evidence="2">Dienelactone hydrolase family protein</fullName>
    </submittedName>
</protein>
<dbReference type="AlphaFoldDB" id="A0A8H4NAE5"/>
<feature type="region of interest" description="Disordered" evidence="1">
    <location>
        <begin position="243"/>
        <end position="390"/>
    </location>
</feature>
<keyword evidence="3" id="KW-1185">Reference proteome</keyword>
<feature type="region of interest" description="Disordered" evidence="1">
    <location>
        <begin position="1"/>
        <end position="29"/>
    </location>
</feature>
<sequence length="417" mass="45814">MSRPSTAPTCTSDHKRKRPTTAPSSSCDSAISTATGNRLVEIYGIAACWHCGASPADATHVITTRDYHFDAHKAAGLLNIYSLSDLQNALSLCPLCCSNFHDHNDPGFVFLPADLDYIRPHEEHDAQRRREKHRLTGAPVARISPTAADYRRYQRDAGLIEEDSVGGIHERYTLRDYFPTEPLFIGPGPRLGQVTRPAPWHGDSMAALKRTFAVISSPIISGLLLNKKKELMSLRMLYEETDASYQVQSPEDQENTPGHNAEKSPHTGTPQGPNQPPNRDETGGTGLRQTDPAPQSVLRQRAPSVRDHVPTPPFFLPRSDNRGPTDSPPARPVIIADSKPHCMPSAATKRRAPAEDDREPSLKRLKGTRASSAWKDLGTQAPEQGWRWGPTGTANEAIEFYKVLRACASGHCGHQHG</sequence>
<name>A0A8H4NAE5_9PEZI</name>